<dbReference type="STRING" id="1555112.LIP_3488"/>
<dbReference type="OrthoDB" id="9780267at2"/>
<dbReference type="RefSeq" id="WP_068140848.1">
    <property type="nucleotide sequence ID" value="NZ_AP014924.1"/>
</dbReference>
<protein>
    <recommendedName>
        <fullName evidence="4">Transporter</fullName>
    </recommendedName>
</protein>
<sequence length="213" mass="22965">MHRIGRWLQRTFLAGVAVLLPLVLTAYVLWFAFTRLDHLLGGLVQGLAGRPLPGVGLVATLALTVLAGLVATNLLGRRLIQTGERLLERIPGIRSLYTGTKQIITSVILPEQRHFRRAVLIPYPRAGMYSLGFVTHEEVPPSLRAPGDLVSVYVPTTPNPTSGFVVLAPRSDCIELDLTVEEAFRTIISAGLVMPERSGSRPGAAPGGEPAPH</sequence>
<name>A0A0K2SQ96_LIMPI</name>
<dbReference type="Pfam" id="PF04367">
    <property type="entry name" value="DUF502"/>
    <property type="match status" value="1"/>
</dbReference>
<dbReference type="AlphaFoldDB" id="A0A0K2SQ96"/>
<evidence type="ECO:0000313" key="3">
    <source>
        <dbReference type="Proteomes" id="UP000065807"/>
    </source>
</evidence>
<proteinExistence type="predicted"/>
<reference evidence="3" key="2">
    <citation type="journal article" date="2016" name="Int. J. Syst. Evol. Microbiol.">
        <title>Complete genome sequence and cell structure of Limnochorda pilosa, a Gram-negative spore-former within the phylum Firmicutes.</title>
        <authorList>
            <person name="Watanabe M."/>
            <person name="Kojima H."/>
            <person name="Fukui M."/>
        </authorList>
    </citation>
    <scope>NUCLEOTIDE SEQUENCE [LARGE SCALE GENOMIC DNA]</scope>
    <source>
        <strain evidence="3">HC45</strain>
    </source>
</reference>
<keyword evidence="1" id="KW-0472">Membrane</keyword>
<keyword evidence="1" id="KW-0812">Transmembrane</keyword>
<reference evidence="3" key="1">
    <citation type="submission" date="2015-07" db="EMBL/GenBank/DDBJ databases">
        <title>Complete genome sequence and phylogenetic analysis of Limnochorda pilosa.</title>
        <authorList>
            <person name="Watanabe M."/>
            <person name="Kojima H."/>
            <person name="Fukui M."/>
        </authorList>
    </citation>
    <scope>NUCLEOTIDE SEQUENCE [LARGE SCALE GENOMIC DNA]</scope>
    <source>
        <strain evidence="3">HC45</strain>
    </source>
</reference>
<gene>
    <name evidence="2" type="ORF">LIP_3488</name>
</gene>
<dbReference type="InterPro" id="IPR007462">
    <property type="entry name" value="COV1-like"/>
</dbReference>
<organism evidence="2 3">
    <name type="scientific">Limnochorda pilosa</name>
    <dbReference type="NCBI Taxonomy" id="1555112"/>
    <lineage>
        <taxon>Bacteria</taxon>
        <taxon>Bacillati</taxon>
        <taxon>Bacillota</taxon>
        <taxon>Limnochordia</taxon>
        <taxon>Limnochordales</taxon>
        <taxon>Limnochordaceae</taxon>
        <taxon>Limnochorda</taxon>
    </lineage>
</organism>
<keyword evidence="1" id="KW-1133">Transmembrane helix</keyword>
<evidence type="ECO:0000313" key="2">
    <source>
        <dbReference type="EMBL" id="BAS29300.1"/>
    </source>
</evidence>
<dbReference type="PATRIC" id="fig|1555112.3.peg.3524"/>
<dbReference type="PANTHER" id="PTHR31876">
    <property type="entry name" value="COV-LIKE PROTEIN 1"/>
    <property type="match status" value="1"/>
</dbReference>
<feature type="transmembrane region" description="Helical" evidence="1">
    <location>
        <begin position="12"/>
        <end position="33"/>
    </location>
</feature>
<dbReference type="EMBL" id="AP014924">
    <property type="protein sequence ID" value="BAS29300.1"/>
    <property type="molecule type" value="Genomic_DNA"/>
</dbReference>
<evidence type="ECO:0008006" key="4">
    <source>
        <dbReference type="Google" id="ProtNLM"/>
    </source>
</evidence>
<evidence type="ECO:0000256" key="1">
    <source>
        <dbReference type="SAM" id="Phobius"/>
    </source>
</evidence>
<feature type="transmembrane region" description="Helical" evidence="1">
    <location>
        <begin position="53"/>
        <end position="75"/>
    </location>
</feature>
<accession>A0A0K2SQ96</accession>
<dbReference type="KEGG" id="lpil:LIP_3488"/>
<dbReference type="Proteomes" id="UP000065807">
    <property type="component" value="Chromosome"/>
</dbReference>
<keyword evidence="3" id="KW-1185">Reference proteome</keyword>
<dbReference type="PANTHER" id="PTHR31876:SF26">
    <property type="entry name" value="PROTEIN LIKE COV 2"/>
    <property type="match status" value="1"/>
</dbReference>